<protein>
    <recommendedName>
        <fullName evidence="1">SCP2 domain-containing protein</fullName>
    </recommendedName>
</protein>
<evidence type="ECO:0000259" key="1">
    <source>
        <dbReference type="Pfam" id="PF02036"/>
    </source>
</evidence>
<dbReference type="RefSeq" id="WP_006104815.1">
    <property type="nucleotide sequence ID" value="NZ_DS989867.1"/>
</dbReference>
<dbReference type="InterPro" id="IPR036527">
    <property type="entry name" value="SCP2_sterol-bd_dom_sf"/>
</dbReference>
<dbReference type="STRING" id="118168.MC7420_7499"/>
<proteinExistence type="predicted"/>
<name>B4W1B1_9CYAN</name>
<sequence>MTNNEQLAQWLYRLVEILRSQGNSTWRRLVQTVSGKTAVIELDGTQLQLWAQGDEPLQVSIESLTEPQPVHFCSDAETLRDIITGSVTLDAAVMSGKIYVRGDLPDLLGINQVVMGILADSAINLQLQRLWNDFDHLWFHPPSPPPCQSLDQQKPSCGYLINQIPADVLNIEVD</sequence>
<dbReference type="Gene3D" id="3.30.1050.10">
    <property type="entry name" value="SCP2 sterol-binding domain"/>
    <property type="match status" value="1"/>
</dbReference>
<evidence type="ECO:0000313" key="3">
    <source>
        <dbReference type="Proteomes" id="UP000003835"/>
    </source>
</evidence>
<dbReference type="OrthoDB" id="468144at2"/>
<dbReference type="Pfam" id="PF02036">
    <property type="entry name" value="SCP2"/>
    <property type="match status" value="1"/>
</dbReference>
<evidence type="ECO:0000313" key="2">
    <source>
        <dbReference type="EMBL" id="EDX72019.1"/>
    </source>
</evidence>
<dbReference type="HOGENOM" id="CLU_1451643_0_0_3"/>
<dbReference type="EMBL" id="DS989867">
    <property type="protein sequence ID" value="EDX72019.1"/>
    <property type="molecule type" value="Genomic_DNA"/>
</dbReference>
<gene>
    <name evidence="2" type="ORF">MC7420_7499</name>
</gene>
<dbReference type="AlphaFoldDB" id="B4W1B1"/>
<feature type="domain" description="SCP2" evidence="1">
    <location>
        <begin position="25"/>
        <end position="105"/>
    </location>
</feature>
<organism evidence="2 3">
    <name type="scientific">Coleofasciculus chthonoplastes PCC 7420</name>
    <dbReference type="NCBI Taxonomy" id="118168"/>
    <lineage>
        <taxon>Bacteria</taxon>
        <taxon>Bacillati</taxon>
        <taxon>Cyanobacteriota</taxon>
        <taxon>Cyanophyceae</taxon>
        <taxon>Coleofasciculales</taxon>
        <taxon>Coleofasciculaceae</taxon>
        <taxon>Coleofasciculus</taxon>
    </lineage>
</organism>
<dbReference type="Proteomes" id="UP000003835">
    <property type="component" value="Unassembled WGS sequence"/>
</dbReference>
<dbReference type="SUPFAM" id="SSF55718">
    <property type="entry name" value="SCP-like"/>
    <property type="match status" value="1"/>
</dbReference>
<reference evidence="2 3" key="1">
    <citation type="submission" date="2008-07" db="EMBL/GenBank/DDBJ databases">
        <authorList>
            <person name="Tandeau de Marsac N."/>
            <person name="Ferriera S."/>
            <person name="Johnson J."/>
            <person name="Kravitz S."/>
            <person name="Beeson K."/>
            <person name="Sutton G."/>
            <person name="Rogers Y.-H."/>
            <person name="Friedman R."/>
            <person name="Frazier M."/>
            <person name="Venter J.C."/>
        </authorList>
    </citation>
    <scope>NUCLEOTIDE SEQUENCE [LARGE SCALE GENOMIC DNA]</scope>
    <source>
        <strain evidence="2 3">PCC 7420</strain>
    </source>
</reference>
<dbReference type="eggNOG" id="ENOG5031MZB">
    <property type="taxonomic scope" value="Bacteria"/>
</dbReference>
<keyword evidence="3" id="KW-1185">Reference proteome</keyword>
<dbReference type="InterPro" id="IPR003033">
    <property type="entry name" value="SCP2_sterol-bd_dom"/>
</dbReference>
<accession>B4W1B1</accession>